<dbReference type="GO" id="GO:0098609">
    <property type="term" value="P:cell-cell adhesion"/>
    <property type="evidence" value="ECO:0007669"/>
    <property type="project" value="TreeGrafter"/>
</dbReference>
<dbReference type="PROSITE" id="PS50835">
    <property type="entry name" value="IG_LIKE"/>
    <property type="match status" value="3"/>
</dbReference>
<dbReference type="EMBL" id="CAJNRE010007169">
    <property type="protein sequence ID" value="CAF2063104.1"/>
    <property type="molecule type" value="Genomic_DNA"/>
</dbReference>
<dbReference type="Proteomes" id="UP000663834">
    <property type="component" value="Unassembled WGS sequence"/>
</dbReference>
<dbReference type="EMBL" id="CAJOBH010006476">
    <property type="protein sequence ID" value="CAF4057492.1"/>
    <property type="molecule type" value="Genomic_DNA"/>
</dbReference>
<dbReference type="EMBL" id="CAJOBJ010000106">
    <property type="protein sequence ID" value="CAF3795490.1"/>
    <property type="molecule type" value="Genomic_DNA"/>
</dbReference>
<dbReference type="Proteomes" id="UP000681967">
    <property type="component" value="Unassembled WGS sequence"/>
</dbReference>
<dbReference type="EMBL" id="CAJNOV010008822">
    <property type="protein sequence ID" value="CAF1339412.1"/>
    <property type="molecule type" value="Genomic_DNA"/>
</dbReference>
<feature type="domain" description="Ig-like" evidence="8">
    <location>
        <begin position="135"/>
        <end position="222"/>
    </location>
</feature>
<keyword evidence="3" id="KW-1015">Disulfide bond</keyword>
<dbReference type="PANTHER" id="PTHR11640:SF164">
    <property type="entry name" value="MAM DOMAIN-CONTAINING GLYCOSYLPHOSPHATIDYLINOSITOL ANCHOR PROTEIN 1"/>
    <property type="match status" value="1"/>
</dbReference>
<dbReference type="Proteomes" id="UP000663824">
    <property type="component" value="Unassembled WGS sequence"/>
</dbReference>
<keyword evidence="2 7" id="KW-0472">Membrane</keyword>
<evidence type="ECO:0000256" key="1">
    <source>
        <dbReference type="ARBA" id="ARBA00004479"/>
    </source>
</evidence>
<dbReference type="InterPro" id="IPR013783">
    <property type="entry name" value="Ig-like_fold"/>
</dbReference>
<dbReference type="Gene3D" id="2.60.40.10">
    <property type="entry name" value="Immunoglobulins"/>
    <property type="match status" value="3"/>
</dbReference>
<evidence type="ECO:0000313" key="16">
    <source>
        <dbReference type="EMBL" id="CAF3893103.1"/>
    </source>
</evidence>
<dbReference type="EMBL" id="CAJNRG010008222">
    <property type="protein sequence ID" value="CAF2102530.1"/>
    <property type="molecule type" value="Genomic_DNA"/>
</dbReference>
<protein>
    <recommendedName>
        <fullName evidence="8">Ig-like domain-containing protein</fullName>
    </recommendedName>
</protein>
<feature type="transmembrane region" description="Helical" evidence="7">
    <location>
        <begin position="6"/>
        <end position="25"/>
    </location>
</feature>
<feature type="compositionally biased region" description="Basic residues" evidence="6">
    <location>
        <begin position="353"/>
        <end position="365"/>
    </location>
</feature>
<evidence type="ECO:0000256" key="4">
    <source>
        <dbReference type="ARBA" id="ARBA00023180"/>
    </source>
</evidence>
<dbReference type="AlphaFoldDB" id="A0A816QMS8"/>
<dbReference type="EMBL" id="CAJNRF010003140">
    <property type="protein sequence ID" value="CAF2047653.1"/>
    <property type="molecule type" value="Genomic_DNA"/>
</dbReference>
<keyword evidence="7" id="KW-0812">Transmembrane</keyword>
<evidence type="ECO:0000256" key="7">
    <source>
        <dbReference type="SAM" id="Phobius"/>
    </source>
</evidence>
<dbReference type="Proteomes" id="UP000663866">
    <property type="component" value="Unassembled WGS sequence"/>
</dbReference>
<evidence type="ECO:0000256" key="6">
    <source>
        <dbReference type="SAM" id="MobiDB-lite"/>
    </source>
</evidence>
<accession>A0A816QMS8</accession>
<dbReference type="Proteomes" id="UP000663855">
    <property type="component" value="Unassembled WGS sequence"/>
</dbReference>
<evidence type="ECO:0000313" key="19">
    <source>
        <dbReference type="Proteomes" id="UP000663824"/>
    </source>
</evidence>
<dbReference type="OrthoDB" id="10012075at2759"/>
<gene>
    <name evidence="18" type="ORF">BYL167_LOCUS16774</name>
    <name evidence="9" type="ORF">CJN711_LOCUS18843</name>
    <name evidence="14" type="ORF">GIL414_LOCUS789</name>
    <name evidence="10" type="ORF">KQP761_LOCUS13607</name>
    <name evidence="12" type="ORF">MBJ925_LOCUS15312</name>
    <name evidence="15" type="ORF">OVN521_LOCUS6176</name>
    <name evidence="17" type="ORF">SMN809_LOCUS13211</name>
    <name evidence="16" type="ORF">UXM345_LOCUS10113</name>
    <name evidence="11" type="ORF">WKI299_LOCUS9562</name>
    <name evidence="13" type="ORF">XDN619_LOCUS18968</name>
</gene>
<dbReference type="Proteomes" id="UP000676336">
    <property type="component" value="Unassembled WGS sequence"/>
</dbReference>
<dbReference type="Proteomes" id="UP000663887">
    <property type="component" value="Unassembled WGS sequence"/>
</dbReference>
<reference evidence="12" key="1">
    <citation type="submission" date="2021-02" db="EMBL/GenBank/DDBJ databases">
        <authorList>
            <person name="Nowell W R."/>
        </authorList>
    </citation>
    <scope>NUCLEOTIDE SEQUENCE</scope>
</reference>
<dbReference type="SMART" id="SM00408">
    <property type="entry name" value="IGc2"/>
    <property type="match status" value="2"/>
</dbReference>
<evidence type="ECO:0000259" key="8">
    <source>
        <dbReference type="PROSITE" id="PS50835"/>
    </source>
</evidence>
<dbReference type="SUPFAM" id="SSF48726">
    <property type="entry name" value="Immunoglobulin"/>
    <property type="match status" value="3"/>
</dbReference>
<keyword evidence="4" id="KW-0325">Glycoprotein</keyword>
<evidence type="ECO:0000313" key="15">
    <source>
        <dbReference type="EMBL" id="CAF3839657.1"/>
    </source>
</evidence>
<evidence type="ECO:0000256" key="2">
    <source>
        <dbReference type="ARBA" id="ARBA00023136"/>
    </source>
</evidence>
<evidence type="ECO:0000313" key="9">
    <source>
        <dbReference type="EMBL" id="CAF1339412.1"/>
    </source>
</evidence>
<dbReference type="InterPro" id="IPR003598">
    <property type="entry name" value="Ig_sub2"/>
</dbReference>
<comment type="subcellular location">
    <subcellularLocation>
        <location evidence="1">Membrane</location>
        <topology evidence="1">Single-pass type I membrane protein</topology>
    </subcellularLocation>
</comment>
<feature type="region of interest" description="Disordered" evidence="6">
    <location>
        <begin position="342"/>
        <end position="366"/>
    </location>
</feature>
<name>A0A816QMS8_9BILA</name>
<evidence type="ECO:0000256" key="3">
    <source>
        <dbReference type="ARBA" id="ARBA00023157"/>
    </source>
</evidence>
<dbReference type="PANTHER" id="PTHR11640">
    <property type="entry name" value="NEPHRIN"/>
    <property type="match status" value="1"/>
</dbReference>
<dbReference type="EMBL" id="CAJNOW010006362">
    <property type="protein sequence ID" value="CAF1481767.1"/>
    <property type="molecule type" value="Genomic_DNA"/>
</dbReference>
<dbReference type="SMART" id="SM00409">
    <property type="entry name" value="IG"/>
    <property type="match status" value="2"/>
</dbReference>
<dbReference type="InterPro" id="IPR003599">
    <property type="entry name" value="Ig_sub"/>
</dbReference>
<dbReference type="GO" id="GO:0005886">
    <property type="term" value="C:plasma membrane"/>
    <property type="evidence" value="ECO:0007669"/>
    <property type="project" value="TreeGrafter"/>
</dbReference>
<feature type="domain" description="Ig-like" evidence="8">
    <location>
        <begin position="17"/>
        <end position="117"/>
    </location>
</feature>
<dbReference type="EMBL" id="CAJOBI010005185">
    <property type="protein sequence ID" value="CAF4024419.1"/>
    <property type="molecule type" value="Genomic_DNA"/>
</dbReference>
<evidence type="ECO:0000256" key="5">
    <source>
        <dbReference type="ARBA" id="ARBA00023319"/>
    </source>
</evidence>
<keyword evidence="5" id="KW-0393">Immunoglobulin domain</keyword>
<dbReference type="EMBL" id="CAJOBG010000639">
    <property type="protein sequence ID" value="CAF3839657.1"/>
    <property type="molecule type" value="Genomic_DNA"/>
</dbReference>
<dbReference type="InterPro" id="IPR036179">
    <property type="entry name" value="Ig-like_dom_sf"/>
</dbReference>
<organism evidence="12 19">
    <name type="scientific">Rotaria magnacalcarata</name>
    <dbReference type="NCBI Taxonomy" id="392030"/>
    <lineage>
        <taxon>Eukaryota</taxon>
        <taxon>Metazoa</taxon>
        <taxon>Spiralia</taxon>
        <taxon>Gnathifera</taxon>
        <taxon>Rotifera</taxon>
        <taxon>Eurotatoria</taxon>
        <taxon>Bdelloidea</taxon>
        <taxon>Philodinida</taxon>
        <taxon>Philodinidae</taxon>
        <taxon>Rotaria</taxon>
    </lineage>
</organism>
<evidence type="ECO:0000313" key="20">
    <source>
        <dbReference type="Proteomes" id="UP000663866"/>
    </source>
</evidence>
<evidence type="ECO:0000313" key="10">
    <source>
        <dbReference type="EMBL" id="CAF1481767.1"/>
    </source>
</evidence>
<dbReference type="Proteomes" id="UP000663856">
    <property type="component" value="Unassembled WGS sequence"/>
</dbReference>
<evidence type="ECO:0000313" key="17">
    <source>
        <dbReference type="EMBL" id="CAF4024419.1"/>
    </source>
</evidence>
<dbReference type="GO" id="GO:0005911">
    <property type="term" value="C:cell-cell junction"/>
    <property type="evidence" value="ECO:0007669"/>
    <property type="project" value="TreeGrafter"/>
</dbReference>
<sequence length="407" mass="46721">MDWYLWYYLFISLFYVTIIANTSHIRTIDVQQDERVRLECTVTSKLDAEEAMWMRIRSPHNPDILTYRDSVVYAPDRIQLEQRVRSSIDPNGTFINTYYLTLTILRPTTDDEGRYLCSRTKYIFAEYDLFIIVPPQFVDDNSFFQQRSIIEGSTLQLSCSASGRPKPSITWLYRTNDKKHVPFGDGTSCQDTVCELRIANYSRNDPTIIECVADNEKSTRISKVFNVDVFYPPKLSHNVRTFTGTKSIEILIQCSSTSNPPTSIIWLDHNKEQLYNSTIFSIKTMNQSSILSFFAYPQGHPSHVFYCHSDNAIGTDEKLINISNFIQLDSLIIHETTTPLSTSFTTQDVPQSRKQKTVRPSRARSKSLSATTETLINATTISSSTHIVYSFSNNVFYIVLSLVVFCF</sequence>
<dbReference type="Pfam" id="PF13927">
    <property type="entry name" value="Ig_3"/>
    <property type="match status" value="1"/>
</dbReference>
<evidence type="ECO:0000313" key="18">
    <source>
        <dbReference type="EMBL" id="CAF4057492.1"/>
    </source>
</evidence>
<evidence type="ECO:0000313" key="14">
    <source>
        <dbReference type="EMBL" id="CAF3795490.1"/>
    </source>
</evidence>
<keyword evidence="7" id="KW-1133">Transmembrane helix</keyword>
<dbReference type="Proteomes" id="UP000663842">
    <property type="component" value="Unassembled WGS sequence"/>
</dbReference>
<dbReference type="EMBL" id="CAJOBF010000949">
    <property type="protein sequence ID" value="CAF3893103.1"/>
    <property type="molecule type" value="Genomic_DNA"/>
</dbReference>
<dbReference type="Proteomes" id="UP000681720">
    <property type="component" value="Unassembled WGS sequence"/>
</dbReference>
<evidence type="ECO:0000313" key="12">
    <source>
        <dbReference type="EMBL" id="CAF2063104.1"/>
    </source>
</evidence>
<dbReference type="InterPro" id="IPR051275">
    <property type="entry name" value="Cell_adhesion_signaling"/>
</dbReference>
<feature type="domain" description="Ig-like" evidence="8">
    <location>
        <begin position="233"/>
        <end position="323"/>
    </location>
</feature>
<evidence type="ECO:0000313" key="13">
    <source>
        <dbReference type="EMBL" id="CAF2102530.1"/>
    </source>
</evidence>
<proteinExistence type="predicted"/>
<comment type="caution">
    <text evidence="12">The sequence shown here is derived from an EMBL/GenBank/DDBJ whole genome shotgun (WGS) entry which is preliminary data.</text>
</comment>
<dbReference type="GO" id="GO:0050839">
    <property type="term" value="F:cell adhesion molecule binding"/>
    <property type="evidence" value="ECO:0007669"/>
    <property type="project" value="TreeGrafter"/>
</dbReference>
<evidence type="ECO:0000313" key="11">
    <source>
        <dbReference type="EMBL" id="CAF2047653.1"/>
    </source>
</evidence>
<keyword evidence="20" id="KW-1185">Reference proteome</keyword>
<dbReference type="InterPro" id="IPR007110">
    <property type="entry name" value="Ig-like_dom"/>
</dbReference>